<organism evidence="2 5">
    <name type="scientific">Medicago truncatula</name>
    <name type="common">Barrel medic</name>
    <name type="synonym">Medicago tribuloides</name>
    <dbReference type="NCBI Taxonomy" id="3880"/>
    <lineage>
        <taxon>Eukaryota</taxon>
        <taxon>Viridiplantae</taxon>
        <taxon>Streptophyta</taxon>
        <taxon>Embryophyta</taxon>
        <taxon>Tracheophyta</taxon>
        <taxon>Spermatophyta</taxon>
        <taxon>Magnoliopsida</taxon>
        <taxon>eudicotyledons</taxon>
        <taxon>Gunneridae</taxon>
        <taxon>Pentapetalae</taxon>
        <taxon>rosids</taxon>
        <taxon>fabids</taxon>
        <taxon>Fabales</taxon>
        <taxon>Fabaceae</taxon>
        <taxon>Papilionoideae</taxon>
        <taxon>50 kb inversion clade</taxon>
        <taxon>NPAAA clade</taxon>
        <taxon>Hologalegina</taxon>
        <taxon>IRL clade</taxon>
        <taxon>Trifolieae</taxon>
        <taxon>Medicago</taxon>
    </lineage>
</organism>
<keyword evidence="1" id="KW-0175">Coiled coil</keyword>
<dbReference type="PANTHER" id="PTHR33427:SF2">
    <property type="entry name" value="TRICHOHYALIN"/>
    <property type="match status" value="1"/>
</dbReference>
<dbReference type="PANTHER" id="PTHR33427">
    <property type="entry name" value="HNH ENDONUCLEASE"/>
    <property type="match status" value="1"/>
</dbReference>
<dbReference type="EMBL" id="CM001218">
    <property type="protein sequence ID" value="AES68071.1"/>
    <property type="molecule type" value="Genomic_DNA"/>
</dbReference>
<dbReference type="PaxDb" id="3880-AES68071"/>
<dbReference type="OrthoDB" id="608866at2759"/>
<dbReference type="KEGG" id="mtr:11434775"/>
<dbReference type="HOGENOM" id="CLU_022642_0_0_1"/>
<dbReference type="Proteomes" id="UP000265566">
    <property type="component" value="Chromosome 2"/>
</dbReference>
<dbReference type="EMBL" id="PSQE01000002">
    <property type="protein sequence ID" value="RHN76451.1"/>
    <property type="molecule type" value="Genomic_DNA"/>
</dbReference>
<evidence type="ECO:0000313" key="3">
    <source>
        <dbReference type="EMBL" id="RHN76451.1"/>
    </source>
</evidence>
<accession>G7IMF6</accession>
<reference evidence="4" key="3">
    <citation type="submission" date="2015-04" db="UniProtKB">
        <authorList>
            <consortium name="EnsemblPlants"/>
        </authorList>
    </citation>
    <scope>IDENTIFICATION</scope>
    <source>
        <strain evidence="4">cv. Jemalong A17</strain>
    </source>
</reference>
<reference evidence="2 5" key="1">
    <citation type="journal article" date="2011" name="Nature">
        <title>The Medicago genome provides insight into the evolution of rhizobial symbioses.</title>
        <authorList>
            <person name="Young N.D."/>
            <person name="Debelle F."/>
            <person name="Oldroyd G.E."/>
            <person name="Geurts R."/>
            <person name="Cannon S.B."/>
            <person name="Udvardi M.K."/>
            <person name="Benedito V.A."/>
            <person name="Mayer K.F."/>
            <person name="Gouzy J."/>
            <person name="Schoof H."/>
            <person name="Van de Peer Y."/>
            <person name="Proost S."/>
            <person name="Cook D.R."/>
            <person name="Meyers B.C."/>
            <person name="Spannagl M."/>
            <person name="Cheung F."/>
            <person name="De Mita S."/>
            <person name="Krishnakumar V."/>
            <person name="Gundlach H."/>
            <person name="Zhou S."/>
            <person name="Mudge J."/>
            <person name="Bharti A.K."/>
            <person name="Murray J.D."/>
            <person name="Naoumkina M.A."/>
            <person name="Rosen B."/>
            <person name="Silverstein K.A."/>
            <person name="Tang H."/>
            <person name="Rombauts S."/>
            <person name="Zhao P.X."/>
            <person name="Zhou P."/>
            <person name="Barbe V."/>
            <person name="Bardou P."/>
            <person name="Bechner M."/>
            <person name="Bellec A."/>
            <person name="Berger A."/>
            <person name="Berges H."/>
            <person name="Bidwell S."/>
            <person name="Bisseling T."/>
            <person name="Choisne N."/>
            <person name="Couloux A."/>
            <person name="Denny R."/>
            <person name="Deshpande S."/>
            <person name="Dai X."/>
            <person name="Doyle J.J."/>
            <person name="Dudez A.M."/>
            <person name="Farmer A.D."/>
            <person name="Fouteau S."/>
            <person name="Franken C."/>
            <person name="Gibelin C."/>
            <person name="Gish J."/>
            <person name="Goldstein S."/>
            <person name="Gonzalez A.J."/>
            <person name="Green P.J."/>
            <person name="Hallab A."/>
            <person name="Hartog M."/>
            <person name="Hua A."/>
            <person name="Humphray S.J."/>
            <person name="Jeong D.H."/>
            <person name="Jing Y."/>
            <person name="Jocker A."/>
            <person name="Kenton S.M."/>
            <person name="Kim D.J."/>
            <person name="Klee K."/>
            <person name="Lai H."/>
            <person name="Lang C."/>
            <person name="Lin S."/>
            <person name="Macmil S.L."/>
            <person name="Magdelenat G."/>
            <person name="Matthews L."/>
            <person name="McCorrison J."/>
            <person name="Monaghan E.L."/>
            <person name="Mun J.H."/>
            <person name="Najar F.Z."/>
            <person name="Nicholson C."/>
            <person name="Noirot C."/>
            <person name="O'Bleness M."/>
            <person name="Paule C.R."/>
            <person name="Poulain J."/>
            <person name="Prion F."/>
            <person name="Qin B."/>
            <person name="Qu C."/>
            <person name="Retzel E.F."/>
            <person name="Riddle C."/>
            <person name="Sallet E."/>
            <person name="Samain S."/>
            <person name="Samson N."/>
            <person name="Sanders I."/>
            <person name="Saurat O."/>
            <person name="Scarpelli C."/>
            <person name="Schiex T."/>
            <person name="Segurens B."/>
            <person name="Severin A.J."/>
            <person name="Sherrier D.J."/>
            <person name="Shi R."/>
            <person name="Sims S."/>
            <person name="Singer S.R."/>
            <person name="Sinharoy S."/>
            <person name="Sterck L."/>
            <person name="Viollet A."/>
            <person name="Wang B.B."/>
            <person name="Wang K."/>
            <person name="Wang M."/>
            <person name="Wang X."/>
            <person name="Warfsmann J."/>
            <person name="Weissenbach J."/>
            <person name="White D.D."/>
            <person name="White J.D."/>
            <person name="Wiley G.B."/>
            <person name="Wincker P."/>
            <person name="Xing Y."/>
            <person name="Yang L."/>
            <person name="Yao Z."/>
            <person name="Ying F."/>
            <person name="Zhai J."/>
            <person name="Zhou L."/>
            <person name="Zuber A."/>
            <person name="Denarie J."/>
            <person name="Dixon R.A."/>
            <person name="May G.D."/>
            <person name="Schwartz D.C."/>
            <person name="Rogers J."/>
            <person name="Quetier F."/>
            <person name="Town C.D."/>
            <person name="Roe B.A."/>
        </authorList>
    </citation>
    <scope>NUCLEOTIDE SEQUENCE [LARGE SCALE GENOMIC DNA]</scope>
    <source>
        <strain evidence="2">A17</strain>
        <strain evidence="4 5">cv. Jemalong A17</strain>
    </source>
</reference>
<evidence type="ECO:0000313" key="5">
    <source>
        <dbReference type="Proteomes" id="UP000002051"/>
    </source>
</evidence>
<name>G7IMF6_MEDTR</name>
<dbReference type="Gramene" id="rna12778">
    <property type="protein sequence ID" value="RHN76451.1"/>
    <property type="gene ID" value="gene12778"/>
</dbReference>
<dbReference type="OMA" id="QWQACKK"/>
<proteinExistence type="predicted"/>
<sequence>MAEQFGFTSEEIVVNDNLGYPKAYAKLCRDRGFTPYSHGPPFTFLPYALPEDEVERVSFLDEMFPIIDPKAKPTTKAKIFASILWKQLSHLGNAGFDPAVIRVDGYGNVLYYHADSASPLAWDIDHWFPCSRGGLTVLSNLRILQRQVCKRKKHKLEFLVPWWDFQLGISVNQFLSIFASSNSDFRHRGFSFLFSEGESHELHDTQIVDSHSFPQHFIGLKEEVGLAPAAIVQSRRDPYDALALRQLDHSKKTRPMSPAIVAARKTKGNVLKENADPNFVKNPYQAIVMARDSQKQREETLKMQAEMQKLDNEVNEMKLKNEEEKIVIQDLEMTLIKRKRKAEKCRRLAEAQSSYRTMLEKMIRDTMHQSVIYKEQVRLNQAASNALMARLEAQRAICDAAEKELHKKYKQKDDIEKQIRPEFEQRKRFRIDDSTFEEERNSKSVIYLPGNRPRTPFHKELRVLLDEEQKASEAGLSANEEELKIEEEEPTKSVVVLDEEKSIEQRLQKLEISEGKRTAGISFRGFHEKNVEEDEEMRNQRGKGNVEKWLQLLLENGQGEGTDSQEETNGNASGRTEDIIQQLNQKFPQKELLKVSKVSDSDINNIEKELQVLQDKKCWTEKEDDKIENVDDATGYKNYSAEAYVGETNGSFEKTKIGKNWKEEQHKLEKRLVRSESARVLRRIPSSPSLFQGMKSSFKTIKKAVKL</sequence>
<evidence type="ECO:0000313" key="6">
    <source>
        <dbReference type="Proteomes" id="UP000265566"/>
    </source>
</evidence>
<evidence type="ECO:0000313" key="4">
    <source>
        <dbReference type="EnsemblPlants" id="AES68071"/>
    </source>
</evidence>
<feature type="coiled-coil region" evidence="1">
    <location>
        <begin position="293"/>
        <end position="334"/>
    </location>
</feature>
<dbReference type="STRING" id="3880.G7IMF6"/>
<dbReference type="AlphaFoldDB" id="G7IMF6"/>
<dbReference type="Proteomes" id="UP000002051">
    <property type="component" value="Chromosome 2"/>
</dbReference>
<gene>
    <name evidence="4" type="primary">11434775</name>
    <name evidence="2" type="ordered locus">MTR_2g102680</name>
    <name evidence="3" type="ORF">MtrunA17_Chr2g0332261</name>
</gene>
<evidence type="ECO:0000313" key="2">
    <source>
        <dbReference type="EMBL" id="AES68071.1"/>
    </source>
</evidence>
<dbReference type="eggNOG" id="ENOG502QTZ1">
    <property type="taxonomic scope" value="Eukaryota"/>
</dbReference>
<dbReference type="EnsemblPlants" id="AES68071">
    <property type="protein sequence ID" value="AES68071"/>
    <property type="gene ID" value="MTR_2g102680"/>
</dbReference>
<reference evidence="6" key="4">
    <citation type="journal article" date="2018" name="Nat. Plants">
        <title>Whole-genome landscape of Medicago truncatula symbiotic genes.</title>
        <authorList>
            <person name="Pecrix Y."/>
            <person name="Staton S.E."/>
            <person name="Sallet E."/>
            <person name="Lelandais-Briere C."/>
            <person name="Moreau S."/>
            <person name="Carrere S."/>
            <person name="Blein T."/>
            <person name="Jardinaud M.F."/>
            <person name="Latrasse D."/>
            <person name="Zouine M."/>
            <person name="Zahm M."/>
            <person name="Kreplak J."/>
            <person name="Mayjonade B."/>
            <person name="Satge C."/>
            <person name="Perez M."/>
            <person name="Cauet S."/>
            <person name="Marande W."/>
            <person name="Chantry-Darmon C."/>
            <person name="Lopez-Roques C."/>
            <person name="Bouchez O."/>
            <person name="Berard A."/>
            <person name="Debelle F."/>
            <person name="Munos S."/>
            <person name="Bendahmane A."/>
            <person name="Berges H."/>
            <person name="Niebel A."/>
            <person name="Buitink J."/>
            <person name="Frugier F."/>
            <person name="Benhamed M."/>
            <person name="Crespi M."/>
            <person name="Gouzy J."/>
            <person name="Gamas P."/>
        </authorList>
    </citation>
    <scope>NUCLEOTIDE SEQUENCE [LARGE SCALE GENOMIC DNA]</scope>
    <source>
        <strain evidence="6">cv. Jemalong A17</strain>
    </source>
</reference>
<reference evidence="2 5" key="2">
    <citation type="journal article" date="2014" name="BMC Genomics">
        <title>An improved genome release (version Mt4.0) for the model legume Medicago truncatula.</title>
        <authorList>
            <person name="Tang H."/>
            <person name="Krishnakumar V."/>
            <person name="Bidwell S."/>
            <person name="Rosen B."/>
            <person name="Chan A."/>
            <person name="Zhou S."/>
            <person name="Gentzbittel L."/>
            <person name="Childs K.L."/>
            <person name="Yandell M."/>
            <person name="Gundlach H."/>
            <person name="Mayer K.F."/>
            <person name="Schwartz D.C."/>
            <person name="Town C.D."/>
        </authorList>
    </citation>
    <scope>GENOME REANNOTATION</scope>
    <source>
        <strain evidence="4 5">cv. Jemalong A17</strain>
    </source>
</reference>
<protein>
    <submittedName>
        <fullName evidence="2">MJK13.21 protein</fullName>
    </submittedName>
</protein>
<reference evidence="3" key="5">
    <citation type="journal article" date="2018" name="Nat. Plants">
        <title>Whole-genome landscape of Medicago truncatula symbiotic genes.</title>
        <authorList>
            <person name="Pecrix Y."/>
            <person name="Gamas P."/>
            <person name="Carrere S."/>
        </authorList>
    </citation>
    <scope>NUCLEOTIDE SEQUENCE</scope>
    <source>
        <tissue evidence="3">Leaves</tissue>
    </source>
</reference>
<keyword evidence="5" id="KW-1185">Reference proteome</keyword>
<evidence type="ECO:0000256" key="1">
    <source>
        <dbReference type="SAM" id="Coils"/>
    </source>
</evidence>